<keyword evidence="1" id="KW-0863">Zinc-finger</keyword>
<keyword evidence="2" id="KW-1133">Transmembrane helix</keyword>
<dbReference type="SMART" id="SM00343">
    <property type="entry name" value="ZnF_C2HC"/>
    <property type="match status" value="3"/>
</dbReference>
<keyword evidence="1" id="KW-0479">Metal-binding</keyword>
<feature type="domain" description="CCHC-type" evidence="3">
    <location>
        <begin position="38"/>
        <end position="52"/>
    </location>
</feature>
<dbReference type="Proteomes" id="UP000887574">
    <property type="component" value="Unplaced"/>
</dbReference>
<organism evidence="4 5">
    <name type="scientific">Ditylenchus dipsaci</name>
    <dbReference type="NCBI Taxonomy" id="166011"/>
    <lineage>
        <taxon>Eukaryota</taxon>
        <taxon>Metazoa</taxon>
        <taxon>Ecdysozoa</taxon>
        <taxon>Nematoda</taxon>
        <taxon>Chromadorea</taxon>
        <taxon>Rhabditida</taxon>
        <taxon>Tylenchina</taxon>
        <taxon>Tylenchomorpha</taxon>
        <taxon>Sphaerularioidea</taxon>
        <taxon>Anguinidae</taxon>
        <taxon>Anguininae</taxon>
        <taxon>Ditylenchus</taxon>
    </lineage>
</organism>
<dbReference type="GO" id="GO:0019899">
    <property type="term" value="F:enzyme binding"/>
    <property type="evidence" value="ECO:0007669"/>
    <property type="project" value="UniProtKB-ARBA"/>
</dbReference>
<sequence length="444" mass="49836">MLNRCYVCNVVGHIASECPVNNANMLSNAFDWWDGRFCFLCGYRGHIYFNCPANIFLNLGSSCTIATFAESGVHMRSATVCTSISTMLRGPGERLSIKFGDCKALEGYQLDATTSTSTMSAHLEWPTIPCLFCRETGHASVECSTWLVNFPEGPVADALDRRVHRQIFGDPTGEYYFHWDGRQETRRIMYSKKPFDKAARRTLVDQAYARDGDLVEEFRRQLYARHPQFLVPRSSGPDGNDTESAVPLMPQELLSRMPNVGYKFTYDAGGRHGPGEDKDWRVKDLYTPEYRSQVAAAPIRNRKRAAKMESVAGIESYVKNITLVDPFVHVTSAGSTIIQLGSVNCGVLTCANFVVQVSMAGKIVRIRKQSKNNFYAISTAKMIILLRIVLMLVLDAMFADTKIMLRLIVFIVLIRMKALMVVLLAATEGAADEFNFRRHCSTDY</sequence>
<dbReference type="PROSITE" id="PS50158">
    <property type="entry name" value="ZF_CCHC"/>
    <property type="match status" value="2"/>
</dbReference>
<keyword evidence="2" id="KW-0472">Membrane</keyword>
<keyword evidence="4" id="KW-1185">Reference proteome</keyword>
<dbReference type="Gene3D" id="4.10.60.10">
    <property type="entry name" value="Zinc finger, CCHC-type"/>
    <property type="match status" value="1"/>
</dbReference>
<reference evidence="5" key="1">
    <citation type="submission" date="2022-11" db="UniProtKB">
        <authorList>
            <consortium name="WormBaseParasite"/>
        </authorList>
    </citation>
    <scope>IDENTIFICATION</scope>
</reference>
<evidence type="ECO:0000259" key="3">
    <source>
        <dbReference type="PROSITE" id="PS50158"/>
    </source>
</evidence>
<name>A0A915DTH8_9BILA</name>
<accession>A0A915DTH8</accession>
<feature type="domain" description="CCHC-type" evidence="3">
    <location>
        <begin position="4"/>
        <end position="19"/>
    </location>
</feature>
<dbReference type="InterPro" id="IPR001878">
    <property type="entry name" value="Znf_CCHC"/>
</dbReference>
<evidence type="ECO:0000313" key="5">
    <source>
        <dbReference type="WBParaSite" id="jg23350"/>
    </source>
</evidence>
<dbReference type="SUPFAM" id="SSF57756">
    <property type="entry name" value="Retrovirus zinc finger-like domains"/>
    <property type="match status" value="1"/>
</dbReference>
<proteinExistence type="predicted"/>
<dbReference type="InterPro" id="IPR036875">
    <property type="entry name" value="Znf_CCHC_sf"/>
</dbReference>
<feature type="transmembrane region" description="Helical" evidence="2">
    <location>
        <begin position="374"/>
        <end position="393"/>
    </location>
</feature>
<evidence type="ECO:0000313" key="4">
    <source>
        <dbReference type="Proteomes" id="UP000887574"/>
    </source>
</evidence>
<feature type="transmembrane region" description="Helical" evidence="2">
    <location>
        <begin position="405"/>
        <end position="426"/>
    </location>
</feature>
<dbReference type="AlphaFoldDB" id="A0A915DTH8"/>
<dbReference type="Pfam" id="PF00098">
    <property type="entry name" value="zf-CCHC"/>
    <property type="match status" value="1"/>
</dbReference>
<evidence type="ECO:0000256" key="1">
    <source>
        <dbReference type="PROSITE-ProRule" id="PRU00047"/>
    </source>
</evidence>
<evidence type="ECO:0000256" key="2">
    <source>
        <dbReference type="SAM" id="Phobius"/>
    </source>
</evidence>
<dbReference type="WBParaSite" id="jg23350">
    <property type="protein sequence ID" value="jg23350"/>
    <property type="gene ID" value="jg23350"/>
</dbReference>
<keyword evidence="1" id="KW-0862">Zinc</keyword>
<keyword evidence="2" id="KW-0812">Transmembrane</keyword>
<dbReference type="GO" id="GO:0008270">
    <property type="term" value="F:zinc ion binding"/>
    <property type="evidence" value="ECO:0007669"/>
    <property type="project" value="UniProtKB-KW"/>
</dbReference>
<protein>
    <submittedName>
        <fullName evidence="5">CCHC-type domain-containing protein</fullName>
    </submittedName>
</protein>
<dbReference type="GO" id="GO:0003676">
    <property type="term" value="F:nucleic acid binding"/>
    <property type="evidence" value="ECO:0007669"/>
    <property type="project" value="InterPro"/>
</dbReference>